<dbReference type="AlphaFoldDB" id="A0A9W9P1E3"/>
<evidence type="ECO:0000256" key="2">
    <source>
        <dbReference type="ARBA" id="ARBA00022737"/>
    </source>
</evidence>
<feature type="domain" description="C2H2-type" evidence="6">
    <location>
        <begin position="196"/>
        <end position="229"/>
    </location>
</feature>
<evidence type="ECO:0000313" key="8">
    <source>
        <dbReference type="Proteomes" id="UP001147733"/>
    </source>
</evidence>
<keyword evidence="8" id="KW-1185">Reference proteome</keyword>
<dbReference type="GO" id="GO:0000978">
    <property type="term" value="F:RNA polymerase II cis-regulatory region sequence-specific DNA binding"/>
    <property type="evidence" value="ECO:0007669"/>
    <property type="project" value="TreeGrafter"/>
</dbReference>
<protein>
    <recommendedName>
        <fullName evidence="6">C2H2-type domain-containing protein</fullName>
    </recommendedName>
</protein>
<name>A0A9W9P1E3_PENCI</name>
<keyword evidence="3 5" id="KW-0863">Zinc-finger</keyword>
<organism evidence="7 8">
    <name type="scientific">Penicillium citrinum</name>
    <dbReference type="NCBI Taxonomy" id="5077"/>
    <lineage>
        <taxon>Eukaryota</taxon>
        <taxon>Fungi</taxon>
        <taxon>Dikarya</taxon>
        <taxon>Ascomycota</taxon>
        <taxon>Pezizomycotina</taxon>
        <taxon>Eurotiomycetes</taxon>
        <taxon>Eurotiomycetidae</taxon>
        <taxon>Eurotiales</taxon>
        <taxon>Aspergillaceae</taxon>
        <taxon>Penicillium</taxon>
    </lineage>
</organism>
<dbReference type="GO" id="GO:0045944">
    <property type="term" value="P:positive regulation of transcription by RNA polymerase II"/>
    <property type="evidence" value="ECO:0007669"/>
    <property type="project" value="UniProtKB-ARBA"/>
</dbReference>
<evidence type="ECO:0000313" key="7">
    <source>
        <dbReference type="EMBL" id="KAJ5233310.1"/>
    </source>
</evidence>
<dbReference type="SMART" id="SM00355">
    <property type="entry name" value="ZnF_C2H2"/>
    <property type="match status" value="2"/>
</dbReference>
<reference evidence="7" key="1">
    <citation type="submission" date="2022-11" db="EMBL/GenBank/DDBJ databases">
        <authorList>
            <person name="Petersen C."/>
        </authorList>
    </citation>
    <scope>NUCLEOTIDE SEQUENCE</scope>
    <source>
        <strain evidence="7">IBT 23319</strain>
    </source>
</reference>
<keyword evidence="4" id="KW-0862">Zinc</keyword>
<dbReference type="Proteomes" id="UP001147733">
    <property type="component" value="Unassembled WGS sequence"/>
</dbReference>
<dbReference type="GO" id="GO:0000981">
    <property type="term" value="F:DNA-binding transcription factor activity, RNA polymerase II-specific"/>
    <property type="evidence" value="ECO:0007669"/>
    <property type="project" value="TreeGrafter"/>
</dbReference>
<dbReference type="GeneID" id="81383163"/>
<dbReference type="SUPFAM" id="SSF57667">
    <property type="entry name" value="beta-beta-alpha zinc fingers"/>
    <property type="match status" value="1"/>
</dbReference>
<proteinExistence type="predicted"/>
<sequence length="234" mass="25666">MASTGSSHSFCPNDVDTIAANNDTWDSGYPDNAWTNTSFYPAPGTPIATEGPWLQQALSNKPHSNVPLIAGQSPTMMAPSSSYHPDRTHWPIASPNGYIPPDTHAKIHPSNAVLRTPMNRIPSSNSSPEELSDTVSCGTSCSHGTGLHSSQVTGIDVTPFSRYKCHWQGCTYTGAFSRQTCLWRHIKSTHVAPEEFRCPAPECKETFGRKDKLKSHMRLYHITHGKSEQCSCHS</sequence>
<evidence type="ECO:0000256" key="4">
    <source>
        <dbReference type="ARBA" id="ARBA00022833"/>
    </source>
</evidence>
<evidence type="ECO:0000256" key="1">
    <source>
        <dbReference type="ARBA" id="ARBA00022723"/>
    </source>
</evidence>
<dbReference type="PANTHER" id="PTHR19818:SF139">
    <property type="entry name" value="PAIR-RULE PROTEIN ODD-PAIRED"/>
    <property type="match status" value="1"/>
</dbReference>
<keyword evidence="2" id="KW-0677">Repeat</keyword>
<dbReference type="PROSITE" id="PS00028">
    <property type="entry name" value="ZINC_FINGER_C2H2_1"/>
    <property type="match status" value="1"/>
</dbReference>
<dbReference type="InterPro" id="IPR036236">
    <property type="entry name" value="Znf_C2H2_sf"/>
</dbReference>
<dbReference type="PROSITE" id="PS50157">
    <property type="entry name" value="ZINC_FINGER_C2H2_2"/>
    <property type="match status" value="1"/>
</dbReference>
<dbReference type="GO" id="GO:0005634">
    <property type="term" value="C:nucleus"/>
    <property type="evidence" value="ECO:0007669"/>
    <property type="project" value="UniProtKB-ARBA"/>
</dbReference>
<dbReference type="PANTHER" id="PTHR19818">
    <property type="entry name" value="ZINC FINGER PROTEIN ZIC AND GLI"/>
    <property type="match status" value="1"/>
</dbReference>
<evidence type="ECO:0000256" key="3">
    <source>
        <dbReference type="ARBA" id="ARBA00022771"/>
    </source>
</evidence>
<dbReference type="Gene3D" id="3.30.160.60">
    <property type="entry name" value="Classic Zinc Finger"/>
    <property type="match status" value="2"/>
</dbReference>
<reference evidence="7" key="2">
    <citation type="journal article" date="2023" name="IMA Fungus">
        <title>Comparative genomic study of the Penicillium genus elucidates a diverse pangenome and 15 lateral gene transfer events.</title>
        <authorList>
            <person name="Petersen C."/>
            <person name="Sorensen T."/>
            <person name="Nielsen M.R."/>
            <person name="Sondergaard T.E."/>
            <person name="Sorensen J.L."/>
            <person name="Fitzpatrick D.A."/>
            <person name="Frisvad J.C."/>
            <person name="Nielsen K.L."/>
        </authorList>
    </citation>
    <scope>NUCLEOTIDE SEQUENCE</scope>
    <source>
        <strain evidence="7">IBT 23319</strain>
    </source>
</reference>
<evidence type="ECO:0000259" key="6">
    <source>
        <dbReference type="PROSITE" id="PS50157"/>
    </source>
</evidence>
<keyword evidence="1" id="KW-0479">Metal-binding</keyword>
<dbReference type="EMBL" id="JAPQKT010000004">
    <property type="protein sequence ID" value="KAJ5233310.1"/>
    <property type="molecule type" value="Genomic_DNA"/>
</dbReference>
<accession>A0A9W9P1E3</accession>
<dbReference type="InterPro" id="IPR013087">
    <property type="entry name" value="Znf_C2H2_type"/>
</dbReference>
<gene>
    <name evidence="7" type="ORF">N7469_005076</name>
</gene>
<dbReference type="GO" id="GO:0008270">
    <property type="term" value="F:zinc ion binding"/>
    <property type="evidence" value="ECO:0007669"/>
    <property type="project" value="UniProtKB-KW"/>
</dbReference>
<dbReference type="RefSeq" id="XP_056500810.1">
    <property type="nucleotide sequence ID" value="XM_056643996.1"/>
</dbReference>
<comment type="caution">
    <text evidence="7">The sequence shown here is derived from an EMBL/GenBank/DDBJ whole genome shotgun (WGS) entry which is preliminary data.</text>
</comment>
<evidence type="ECO:0000256" key="5">
    <source>
        <dbReference type="PROSITE-ProRule" id="PRU00042"/>
    </source>
</evidence>
<dbReference type="OrthoDB" id="4359226at2759"/>
<dbReference type="InterPro" id="IPR050329">
    <property type="entry name" value="GLI_C2H2-zinc-finger"/>
</dbReference>